<gene>
    <name evidence="2" type="ORF">FOZG_04726</name>
</gene>
<feature type="compositionally biased region" description="Polar residues" evidence="1">
    <location>
        <begin position="13"/>
        <end position="25"/>
    </location>
</feature>
<proteinExistence type="predicted"/>
<evidence type="ECO:0000313" key="2">
    <source>
        <dbReference type="EMBL" id="EWZ43644.1"/>
    </source>
</evidence>
<evidence type="ECO:0000256" key="1">
    <source>
        <dbReference type="SAM" id="MobiDB-lite"/>
    </source>
</evidence>
<dbReference type="Proteomes" id="UP000030766">
    <property type="component" value="Unassembled WGS sequence"/>
</dbReference>
<name>W9KLL3_FUSOX</name>
<sequence>MSYTVAKARLHRNSNLPEDNSSGLFNRSQVFPTVSINPLSGPVWSQRKGR</sequence>
<reference evidence="2" key="2">
    <citation type="submission" date="2012-06" db="EMBL/GenBank/DDBJ databases">
        <title>Annotation of the Genome Sequence of Fusarium oxysporum Fo47.</title>
        <authorList>
            <consortium name="The Broad Institute Genomics Platform"/>
            <person name="Ma L.-J."/>
            <person name="Corby-Kistler H."/>
            <person name="Broz K."/>
            <person name="Gale L.R."/>
            <person name="Jonkers W."/>
            <person name="O'Donnell K."/>
            <person name="Ploetz R."/>
            <person name="Steinberg C."/>
            <person name="Schwartz D.C."/>
            <person name="VanEtten H."/>
            <person name="Zhou S."/>
            <person name="Young S.K."/>
            <person name="Zeng Q."/>
            <person name="Gargeya S."/>
            <person name="Fitzgerald M."/>
            <person name="Abouelleil A."/>
            <person name="Alvarado L."/>
            <person name="Chapman S.B."/>
            <person name="Gainer-Dewar J."/>
            <person name="Goldberg J."/>
            <person name="Griggs A."/>
            <person name="Gujja S."/>
            <person name="Hansen M."/>
            <person name="Howarth C."/>
            <person name="Imamovic A."/>
            <person name="Ireland A."/>
            <person name="Larimer J."/>
            <person name="McCowan C."/>
            <person name="Murphy C."/>
            <person name="Pearson M."/>
            <person name="Poon T.W."/>
            <person name="Priest M."/>
            <person name="Roberts A."/>
            <person name="Saif S."/>
            <person name="Shea T."/>
            <person name="Sykes S."/>
            <person name="Wortman J."/>
            <person name="Nusbaum C."/>
            <person name="Birren B."/>
        </authorList>
    </citation>
    <scope>NUCLEOTIDE SEQUENCE</scope>
    <source>
        <strain evidence="2">Fo47</strain>
    </source>
</reference>
<organism evidence="2">
    <name type="scientific">Fusarium oxysporum Fo47</name>
    <dbReference type="NCBI Taxonomy" id="660027"/>
    <lineage>
        <taxon>Eukaryota</taxon>
        <taxon>Fungi</taxon>
        <taxon>Dikarya</taxon>
        <taxon>Ascomycota</taxon>
        <taxon>Pezizomycotina</taxon>
        <taxon>Sordariomycetes</taxon>
        <taxon>Hypocreomycetidae</taxon>
        <taxon>Hypocreales</taxon>
        <taxon>Nectriaceae</taxon>
        <taxon>Fusarium</taxon>
        <taxon>Fusarium oxysporum species complex</taxon>
    </lineage>
</organism>
<dbReference type="AlphaFoldDB" id="W9KLL3"/>
<protein>
    <submittedName>
        <fullName evidence="2">Uncharacterized protein</fullName>
    </submittedName>
</protein>
<feature type="region of interest" description="Disordered" evidence="1">
    <location>
        <begin position="1"/>
        <end position="25"/>
    </location>
</feature>
<dbReference type="EMBL" id="JH717898">
    <property type="protein sequence ID" value="EWZ43644.1"/>
    <property type="molecule type" value="Genomic_DNA"/>
</dbReference>
<reference evidence="2" key="1">
    <citation type="submission" date="2011-06" db="EMBL/GenBank/DDBJ databases">
        <title>The Genome Sequence of Fusarium oxysporum Fo47.</title>
        <authorList>
            <consortium name="The Broad Institute Genome Sequencing Platform"/>
            <person name="Ma L.-J."/>
            <person name="Gale L.R."/>
            <person name="Schwartz D.C."/>
            <person name="Zhou S."/>
            <person name="Corby-Kistler H."/>
            <person name="Young S.K."/>
            <person name="Zeng Q."/>
            <person name="Gargeya S."/>
            <person name="Fitzgerald M."/>
            <person name="Haas B."/>
            <person name="Abouelleil A."/>
            <person name="Alvarado L."/>
            <person name="Arachchi H.M."/>
            <person name="Berlin A."/>
            <person name="Brown A."/>
            <person name="Chapman S.B."/>
            <person name="Chen Z."/>
            <person name="Dunbar C."/>
            <person name="Freedman E."/>
            <person name="Gearin G."/>
            <person name="Gellesch M."/>
            <person name="Goldberg J."/>
            <person name="Griggs A."/>
            <person name="Gujja S."/>
            <person name="Heiman D."/>
            <person name="Howarth C."/>
            <person name="Larson L."/>
            <person name="Lui A."/>
            <person name="MacDonald P.J.P."/>
            <person name="Mehta T."/>
            <person name="Montmayeur A."/>
            <person name="Murphy C."/>
            <person name="Neiman D."/>
            <person name="Pearson M."/>
            <person name="Priest M."/>
            <person name="Roberts A."/>
            <person name="Saif S."/>
            <person name="Shea T."/>
            <person name="Shenoy N."/>
            <person name="Sisk P."/>
            <person name="Stolte C."/>
            <person name="Sykes S."/>
            <person name="Wortman J."/>
            <person name="Nusbaum C."/>
            <person name="Birren B."/>
        </authorList>
    </citation>
    <scope>NUCLEOTIDE SEQUENCE [LARGE SCALE GENOMIC DNA]</scope>
    <source>
        <strain evidence="2">Fo47</strain>
    </source>
</reference>
<dbReference type="HOGENOM" id="CLU_3125051_0_0_1"/>
<accession>W9KLL3</accession>
<dbReference type="VEuPathDB" id="FungiDB:FOZG_04726"/>